<dbReference type="PROSITE" id="PS50943">
    <property type="entry name" value="HTH_CROC1"/>
    <property type="match status" value="1"/>
</dbReference>
<gene>
    <name evidence="8" type="ORF">PNE06_03915</name>
</gene>
<name>A0AAW6CDE5_FLAPL</name>
<evidence type="ECO:0000256" key="2">
    <source>
        <dbReference type="ARBA" id="ARBA00008857"/>
    </source>
</evidence>
<evidence type="ECO:0000313" key="8">
    <source>
        <dbReference type="EMBL" id="MDB7932216.1"/>
    </source>
</evidence>
<sequence>MANIKRIDGKTGVSFKITVAKGRDMTGKQIRHYKTWTPERPMTERQMEKEVQRVAFEFEREIELGFQADNRQTFAEYAKYVLELKERAGDKYRTLERYGELMERIIPAIGHIKLVDLRPQHLNTFYKALGEEGVSRRADKAHTVVDLSAMLKKQGLSRAKAAEAAGVAATTITAACQGKRIELPTAQAIARVLGQDVGKLFQVEKESSSLSSKTILEHHRLIRTILAQAEREMLVPYNAAAKATPPKTTAKEVNYFQVEDVIRIREALEREPLKWKVITHLLLITGCRRGEVMGLRWSRVDFGNSQIRIDTNLLYSPKRGIYEDTTKTSTVRFIKLPAETMNLLKQYRGWYLEQRLKNGDRWHDTDFLFVKDNGEPMIPDSITAWLRKFSMRHDLPHINPHAFRHTMASILISEGKDVVAVSKRLGHAKVSTTTDIYSHIIRQADEQASECLADVMLRPAQKKASG</sequence>
<dbReference type="InterPro" id="IPR010998">
    <property type="entry name" value="Integrase_recombinase_N"/>
</dbReference>
<dbReference type="InterPro" id="IPR001387">
    <property type="entry name" value="Cro/C1-type_HTH"/>
</dbReference>
<dbReference type="Pfam" id="PF14659">
    <property type="entry name" value="Phage_int_SAM_3"/>
    <property type="match status" value="1"/>
</dbReference>
<protein>
    <submittedName>
        <fullName evidence="8">Site-specific integrase</fullName>
    </submittedName>
</protein>
<keyword evidence="3" id="KW-0229">DNA integration</keyword>
<feature type="domain" description="HTH cro/C1-type" evidence="6">
    <location>
        <begin position="147"/>
        <end position="200"/>
    </location>
</feature>
<dbReference type="GO" id="GO:0003677">
    <property type="term" value="F:DNA binding"/>
    <property type="evidence" value="ECO:0007669"/>
    <property type="project" value="UniProtKB-KW"/>
</dbReference>
<accession>A0AAW6CDE5</accession>
<evidence type="ECO:0000256" key="5">
    <source>
        <dbReference type="ARBA" id="ARBA00023172"/>
    </source>
</evidence>
<dbReference type="SMART" id="SM00530">
    <property type="entry name" value="HTH_XRE"/>
    <property type="match status" value="1"/>
</dbReference>
<dbReference type="Proteomes" id="UP001211173">
    <property type="component" value="Unassembled WGS sequence"/>
</dbReference>
<dbReference type="SUPFAM" id="SSF47413">
    <property type="entry name" value="lambda repressor-like DNA-binding domains"/>
    <property type="match status" value="1"/>
</dbReference>
<keyword evidence="5" id="KW-0233">DNA recombination</keyword>
<evidence type="ECO:0000256" key="3">
    <source>
        <dbReference type="ARBA" id="ARBA00022908"/>
    </source>
</evidence>
<proteinExistence type="inferred from homology"/>
<comment type="similarity">
    <text evidence="2">Belongs to the 'phage' integrase family.</text>
</comment>
<dbReference type="GO" id="GO:0006310">
    <property type="term" value="P:DNA recombination"/>
    <property type="evidence" value="ECO:0007669"/>
    <property type="project" value="UniProtKB-KW"/>
</dbReference>
<dbReference type="Pfam" id="PF00589">
    <property type="entry name" value="Phage_integrase"/>
    <property type="match status" value="1"/>
</dbReference>
<evidence type="ECO:0000256" key="4">
    <source>
        <dbReference type="ARBA" id="ARBA00023125"/>
    </source>
</evidence>
<evidence type="ECO:0000259" key="6">
    <source>
        <dbReference type="PROSITE" id="PS50943"/>
    </source>
</evidence>
<dbReference type="Gene3D" id="1.10.443.10">
    <property type="entry name" value="Intergrase catalytic core"/>
    <property type="match status" value="1"/>
</dbReference>
<dbReference type="RefSeq" id="WP_054339112.1">
    <property type="nucleotide sequence ID" value="NZ_JACLYV010000030.1"/>
</dbReference>
<dbReference type="AlphaFoldDB" id="A0AAW6CDE5"/>
<dbReference type="InterPro" id="IPR002104">
    <property type="entry name" value="Integrase_catalytic"/>
</dbReference>
<dbReference type="GO" id="GO:0015074">
    <property type="term" value="P:DNA integration"/>
    <property type="evidence" value="ECO:0007669"/>
    <property type="project" value="UniProtKB-KW"/>
</dbReference>
<evidence type="ECO:0000259" key="7">
    <source>
        <dbReference type="PROSITE" id="PS51898"/>
    </source>
</evidence>
<feature type="domain" description="Tyr recombinase" evidence="7">
    <location>
        <begin position="251"/>
        <end position="450"/>
    </location>
</feature>
<dbReference type="InterPro" id="IPR050090">
    <property type="entry name" value="Tyrosine_recombinase_XerCD"/>
</dbReference>
<evidence type="ECO:0000256" key="1">
    <source>
        <dbReference type="ARBA" id="ARBA00003283"/>
    </source>
</evidence>
<dbReference type="Gene3D" id="1.10.260.40">
    <property type="entry name" value="lambda repressor-like DNA-binding domains"/>
    <property type="match status" value="1"/>
</dbReference>
<comment type="function">
    <text evidence="1">Site-specific tyrosine recombinase, which acts by catalyzing the cutting and rejoining of the recombining DNA molecules.</text>
</comment>
<evidence type="ECO:0000313" key="9">
    <source>
        <dbReference type="Proteomes" id="UP001211173"/>
    </source>
</evidence>
<dbReference type="PANTHER" id="PTHR30349">
    <property type="entry name" value="PHAGE INTEGRASE-RELATED"/>
    <property type="match status" value="1"/>
</dbReference>
<dbReference type="Pfam" id="PF01381">
    <property type="entry name" value="HTH_3"/>
    <property type="match status" value="1"/>
</dbReference>
<dbReference type="PANTHER" id="PTHR30349:SF91">
    <property type="entry name" value="INTA PROTEIN"/>
    <property type="match status" value="1"/>
</dbReference>
<dbReference type="InterPro" id="IPR010982">
    <property type="entry name" value="Lambda_DNA-bd_dom_sf"/>
</dbReference>
<reference evidence="8" key="1">
    <citation type="submission" date="2023-01" db="EMBL/GenBank/DDBJ databases">
        <title>Human gut microbiome strain richness.</title>
        <authorList>
            <person name="Chen-Liaw A."/>
        </authorList>
    </citation>
    <scope>NUCLEOTIDE SEQUENCE</scope>
    <source>
        <strain evidence="8">1001287st1_F4_1001285I_161205</strain>
    </source>
</reference>
<keyword evidence="4" id="KW-0238">DNA-binding</keyword>
<comment type="caution">
    <text evidence="8">The sequence shown here is derived from an EMBL/GenBank/DDBJ whole genome shotgun (WGS) entry which is preliminary data.</text>
</comment>
<dbReference type="EMBL" id="JAQLWV010000004">
    <property type="protein sequence ID" value="MDB7932216.1"/>
    <property type="molecule type" value="Genomic_DNA"/>
</dbReference>
<dbReference type="InterPro" id="IPR004107">
    <property type="entry name" value="Integrase_SAM-like_N"/>
</dbReference>
<dbReference type="Gene3D" id="1.10.150.130">
    <property type="match status" value="1"/>
</dbReference>
<dbReference type="InterPro" id="IPR013762">
    <property type="entry name" value="Integrase-like_cat_sf"/>
</dbReference>
<organism evidence="8 9">
    <name type="scientific">Flavonifractor plautii</name>
    <name type="common">Fusobacterium plautii</name>
    <dbReference type="NCBI Taxonomy" id="292800"/>
    <lineage>
        <taxon>Bacteria</taxon>
        <taxon>Bacillati</taxon>
        <taxon>Bacillota</taxon>
        <taxon>Clostridia</taxon>
        <taxon>Eubacteriales</taxon>
        <taxon>Oscillospiraceae</taxon>
        <taxon>Flavonifractor</taxon>
    </lineage>
</organism>
<dbReference type="InterPro" id="IPR011010">
    <property type="entry name" value="DNA_brk_join_enz"/>
</dbReference>
<dbReference type="PROSITE" id="PS51898">
    <property type="entry name" value="TYR_RECOMBINASE"/>
    <property type="match status" value="1"/>
</dbReference>
<dbReference type="CDD" id="cd01189">
    <property type="entry name" value="INT_ICEBs1_C_like"/>
    <property type="match status" value="1"/>
</dbReference>
<dbReference type="SUPFAM" id="SSF56349">
    <property type="entry name" value="DNA breaking-rejoining enzymes"/>
    <property type="match status" value="2"/>
</dbReference>